<evidence type="ECO:0000313" key="3">
    <source>
        <dbReference type="Proteomes" id="UP001497482"/>
    </source>
</evidence>
<keyword evidence="3" id="KW-1185">Reference proteome</keyword>
<sequence>MEKKGVSEVWGGGDGKGFRGGEIGWCVGVVFFWLCFGVGVLVYFWGVGWVVVLGVVWFCVCCVVGFFWGGFFFFFFGCFGFGVVLWFGGGWGCVGGWGWWGLCGWCGLLDVGGCRVWLVLATKSEDQHPEPVHKLERSLR</sequence>
<keyword evidence="1" id="KW-0472">Membrane</keyword>
<dbReference type="AlphaFoldDB" id="A0AAV2JK04"/>
<evidence type="ECO:0008006" key="4">
    <source>
        <dbReference type="Google" id="ProtNLM"/>
    </source>
</evidence>
<organism evidence="2 3">
    <name type="scientific">Knipowitschia caucasica</name>
    <name type="common">Caucasian dwarf goby</name>
    <name type="synonym">Pomatoschistus caucasicus</name>
    <dbReference type="NCBI Taxonomy" id="637954"/>
    <lineage>
        <taxon>Eukaryota</taxon>
        <taxon>Metazoa</taxon>
        <taxon>Chordata</taxon>
        <taxon>Craniata</taxon>
        <taxon>Vertebrata</taxon>
        <taxon>Euteleostomi</taxon>
        <taxon>Actinopterygii</taxon>
        <taxon>Neopterygii</taxon>
        <taxon>Teleostei</taxon>
        <taxon>Neoteleostei</taxon>
        <taxon>Acanthomorphata</taxon>
        <taxon>Gobiaria</taxon>
        <taxon>Gobiiformes</taxon>
        <taxon>Gobioidei</taxon>
        <taxon>Gobiidae</taxon>
        <taxon>Gobiinae</taxon>
        <taxon>Knipowitschia</taxon>
    </lineage>
</organism>
<feature type="transmembrane region" description="Helical" evidence="1">
    <location>
        <begin position="23"/>
        <end position="43"/>
    </location>
</feature>
<proteinExistence type="predicted"/>
<feature type="transmembrane region" description="Helical" evidence="1">
    <location>
        <begin position="49"/>
        <end position="68"/>
    </location>
</feature>
<protein>
    <recommendedName>
        <fullName evidence="4">NADH dehydrogenase subunit 6</fullName>
    </recommendedName>
</protein>
<dbReference type="Proteomes" id="UP001497482">
    <property type="component" value="Chromosome 12"/>
</dbReference>
<accession>A0AAV2JK04</accession>
<keyword evidence="1" id="KW-1133">Transmembrane helix</keyword>
<gene>
    <name evidence="2" type="ORF">KC01_LOCUS7473</name>
</gene>
<dbReference type="EMBL" id="OZ035834">
    <property type="protein sequence ID" value="CAL1576012.1"/>
    <property type="molecule type" value="Genomic_DNA"/>
</dbReference>
<feature type="transmembrane region" description="Helical" evidence="1">
    <location>
        <begin position="97"/>
        <end position="118"/>
    </location>
</feature>
<feature type="transmembrane region" description="Helical" evidence="1">
    <location>
        <begin position="73"/>
        <end position="91"/>
    </location>
</feature>
<evidence type="ECO:0000256" key="1">
    <source>
        <dbReference type="SAM" id="Phobius"/>
    </source>
</evidence>
<evidence type="ECO:0000313" key="2">
    <source>
        <dbReference type="EMBL" id="CAL1576012.1"/>
    </source>
</evidence>
<keyword evidence="1" id="KW-0812">Transmembrane</keyword>
<name>A0AAV2JK04_KNICA</name>
<reference evidence="2 3" key="1">
    <citation type="submission" date="2024-04" db="EMBL/GenBank/DDBJ databases">
        <authorList>
            <person name="Waldvogel A.-M."/>
            <person name="Schoenle A."/>
        </authorList>
    </citation>
    <scope>NUCLEOTIDE SEQUENCE [LARGE SCALE GENOMIC DNA]</scope>
</reference>